<dbReference type="EMBL" id="JANBPT010000409">
    <property type="protein sequence ID" value="KAJ1921840.1"/>
    <property type="molecule type" value="Genomic_DNA"/>
</dbReference>
<dbReference type="PANTHER" id="PTHR31017:SF1">
    <property type="entry name" value="LATE SECRETORY PATHWAY PROTEIN AVL9 HOMOLOG"/>
    <property type="match status" value="1"/>
</dbReference>
<organism evidence="2 3">
    <name type="scientific">Tieghemiomyces parasiticus</name>
    <dbReference type="NCBI Taxonomy" id="78921"/>
    <lineage>
        <taxon>Eukaryota</taxon>
        <taxon>Fungi</taxon>
        <taxon>Fungi incertae sedis</taxon>
        <taxon>Zoopagomycota</taxon>
        <taxon>Kickxellomycotina</taxon>
        <taxon>Dimargaritomycetes</taxon>
        <taxon>Dimargaritales</taxon>
        <taxon>Dimargaritaceae</taxon>
        <taxon>Tieghemiomyces</taxon>
    </lineage>
</organism>
<protein>
    <recommendedName>
        <fullName evidence="1">AVL9/DENND6 domain-containing protein</fullName>
    </recommendedName>
</protein>
<feature type="domain" description="AVL9/DENND6" evidence="1">
    <location>
        <begin position="298"/>
        <end position="424"/>
    </location>
</feature>
<dbReference type="GO" id="GO:0005737">
    <property type="term" value="C:cytoplasm"/>
    <property type="evidence" value="ECO:0007669"/>
    <property type="project" value="TreeGrafter"/>
</dbReference>
<evidence type="ECO:0000313" key="3">
    <source>
        <dbReference type="Proteomes" id="UP001150569"/>
    </source>
</evidence>
<sequence>MASVNLSLPETKDMVLGLLVVGFHHQQGPIIEYIYPPLDDPTCRLSPYIHTKRLPRKSTDSHASGSPEYTDTFELIESWSSLPFYALPEGAHKHDEDICYFHLPTLASAEEGAPAVAARPSAAPTAVFGISSYRQINSNDLVVRTSDITRTFVQKAVVLILAKPVFAYVQDQIADISHLYFGQRDFTRTDILQTFYRQIVHHLAPPIPREYYTSKTTLGFLTTCFKHHALTLVKLVLAGAKLLFVDDKAEHLCRFQYSLLSIFPYALTALPWRLFAARDLPVGGRTVAAGGRLIDHIEFFDRHSLLEPYFSMVELKQVESPDLVSCLAGTSNEWVAKNASKNFDVLVDLRAGRLDYVNEAMAEVGALTAADRRFMGRLAKQREAGGPPRPSRKSRASFDEYVADDYREDQLRALFQDYVERFLTTYQWSRAQRSAISLPEALRGDFGAAFVDAWDHTLTRRVWAQAVPAEWRPSARFLGHPGAGAGVLEDTRFLLAQQLGESDLASGLPMSPVREGLRSMLSAGGSAWGQRKSRAFSHVQGFFASASSYFQGGREVPSRGDRGKPRPLS</sequence>
<proteinExistence type="predicted"/>
<evidence type="ECO:0000313" key="2">
    <source>
        <dbReference type="EMBL" id="KAJ1921840.1"/>
    </source>
</evidence>
<evidence type="ECO:0000259" key="1">
    <source>
        <dbReference type="Pfam" id="PF09794"/>
    </source>
</evidence>
<feature type="domain" description="AVL9/DENND6" evidence="1">
    <location>
        <begin position="15"/>
        <end position="269"/>
    </location>
</feature>
<comment type="caution">
    <text evidence="2">The sequence shown here is derived from an EMBL/GenBank/DDBJ whole genome shotgun (WGS) entry which is preliminary data.</text>
</comment>
<dbReference type="AlphaFoldDB" id="A0A9W8DWQ4"/>
<accession>A0A9W8DWQ4</accession>
<dbReference type="Proteomes" id="UP001150569">
    <property type="component" value="Unassembled WGS sequence"/>
</dbReference>
<dbReference type="InterPro" id="IPR051731">
    <property type="entry name" value="DENND11/AVL9_GEFs"/>
</dbReference>
<name>A0A9W8DWQ4_9FUNG</name>
<dbReference type="Pfam" id="PF09794">
    <property type="entry name" value="Avl9"/>
    <property type="match status" value="2"/>
</dbReference>
<keyword evidence="3" id="KW-1185">Reference proteome</keyword>
<dbReference type="OrthoDB" id="192887at2759"/>
<dbReference type="InterPro" id="IPR018307">
    <property type="entry name" value="ABL9/DENND6_dom"/>
</dbReference>
<gene>
    <name evidence="2" type="ORF">IWQ60_006671</name>
</gene>
<dbReference type="PANTHER" id="PTHR31017">
    <property type="entry name" value="LATE SECRETORY PATHWAY PROTEIN AVL9-RELATED"/>
    <property type="match status" value="1"/>
</dbReference>
<reference evidence="2" key="1">
    <citation type="submission" date="2022-07" db="EMBL/GenBank/DDBJ databases">
        <title>Phylogenomic reconstructions and comparative analyses of Kickxellomycotina fungi.</title>
        <authorList>
            <person name="Reynolds N.K."/>
            <person name="Stajich J.E."/>
            <person name="Barry K."/>
            <person name="Grigoriev I.V."/>
            <person name="Crous P."/>
            <person name="Smith M.E."/>
        </authorList>
    </citation>
    <scope>NUCLEOTIDE SEQUENCE</scope>
    <source>
        <strain evidence="2">RSA 861</strain>
    </source>
</reference>